<dbReference type="InterPro" id="IPR007634">
    <property type="entry name" value="RNA_pol_sigma_54_DNA-bd"/>
</dbReference>
<evidence type="ECO:0000256" key="1">
    <source>
        <dbReference type="ARBA" id="ARBA00008798"/>
    </source>
</evidence>
<evidence type="ECO:0000256" key="5">
    <source>
        <dbReference type="ARBA" id="ARBA00023015"/>
    </source>
</evidence>
<dbReference type="EMBL" id="MGFH01000043">
    <property type="protein sequence ID" value="OGM07467.1"/>
    <property type="molecule type" value="Genomic_DNA"/>
</dbReference>
<comment type="caution">
    <text evidence="12">The sequence shown here is derived from an EMBL/GenBank/DDBJ whole genome shotgun (WGS) entry which is preliminary data.</text>
</comment>
<evidence type="ECO:0000256" key="7">
    <source>
        <dbReference type="ARBA" id="ARBA00023125"/>
    </source>
</evidence>
<dbReference type="PROSITE" id="PS00718">
    <property type="entry name" value="SIGMA54_2"/>
    <property type="match status" value="1"/>
</dbReference>
<evidence type="ECO:0000256" key="6">
    <source>
        <dbReference type="ARBA" id="ARBA00023082"/>
    </source>
</evidence>
<feature type="compositionally biased region" description="Basic and acidic residues" evidence="9">
    <location>
        <begin position="84"/>
        <end position="111"/>
    </location>
</feature>
<keyword evidence="3" id="KW-0808">Transferase</keyword>
<dbReference type="PROSITE" id="PS50044">
    <property type="entry name" value="SIGMA54_3"/>
    <property type="match status" value="1"/>
</dbReference>
<dbReference type="PIRSF" id="PIRSF000774">
    <property type="entry name" value="RpoN"/>
    <property type="match status" value="1"/>
</dbReference>
<feature type="region of interest" description="Disordered" evidence="9">
    <location>
        <begin position="52"/>
        <end position="120"/>
    </location>
</feature>
<organism evidence="12 13">
    <name type="scientific">Candidatus Wallbacteria bacterium GWC2_49_35</name>
    <dbReference type="NCBI Taxonomy" id="1817813"/>
    <lineage>
        <taxon>Bacteria</taxon>
        <taxon>Candidatus Walliibacteriota</taxon>
    </lineage>
</organism>
<keyword evidence="8" id="KW-0804">Transcription</keyword>
<evidence type="ECO:0000256" key="2">
    <source>
        <dbReference type="ARBA" id="ARBA00022478"/>
    </source>
</evidence>
<evidence type="ECO:0000313" key="13">
    <source>
        <dbReference type="Proteomes" id="UP000178735"/>
    </source>
</evidence>
<dbReference type="GO" id="GO:0006352">
    <property type="term" value="P:DNA-templated transcription initiation"/>
    <property type="evidence" value="ECO:0007669"/>
    <property type="project" value="InterPro"/>
</dbReference>
<evidence type="ECO:0000313" key="12">
    <source>
        <dbReference type="EMBL" id="OGM07467.1"/>
    </source>
</evidence>
<feature type="domain" description="RNA polymerase sigma factor 54 core-binding" evidence="11">
    <location>
        <begin position="164"/>
        <end position="361"/>
    </location>
</feature>
<name>A0A1F7WXT0_9BACT</name>
<sequence>MTMNINNSLQLKQTQKLVMTPRLLQRIQILQMPLNELLTEVQTQILENPVIEIRDDDPAGPDAVPTDAAVESGSEDAGGIAEASDEKYELLNPEPKESDISGADEKTREQPLESDGVSDYEKELETVEIESENNEIDWEQYYDDLEKTTHLEEKEFEWSEQASFEVFAFAEKTLCDHLQEQLNAAVFSDREFRIGKVIIGHIDSGGYLKASAEEIAAHADLKGENITAGEINDLIEIIQSFDPSGVCARDAAECLLLQYQALEDDTPRPEHLEEILRNHLFDISEKKYRNVAHALSITVEQVQECVDFIIKNFNPRPGLKYASSADNSVVAPEVFIEKNGEDYVVTVNDYDIPRIRLNPRYEKILRSKNSTPEVIAFIKEKLDKARFILKSIEQRRDTIKKVVECIVRNQRDFFEHGVSHFKPLILNEVASEVGLDESTVSRVTSGKYAQTPRGVLELKFFFSAGLRTAKGEDVSTKSVKDMIKQMVLKEPAAKPYSDQAIVNALAEKGIQIARRTVTKYREEMKISSASKRKRFD</sequence>
<keyword evidence="4" id="KW-0548">Nucleotidyltransferase</keyword>
<dbReference type="Gene3D" id="1.10.10.60">
    <property type="entry name" value="Homeodomain-like"/>
    <property type="match status" value="1"/>
</dbReference>
<dbReference type="InterPro" id="IPR007046">
    <property type="entry name" value="RNA_pol_sigma_54_core-bd"/>
</dbReference>
<evidence type="ECO:0000259" key="10">
    <source>
        <dbReference type="Pfam" id="PF04552"/>
    </source>
</evidence>
<keyword evidence="6" id="KW-0731">Sigma factor</keyword>
<dbReference type="Pfam" id="PF04552">
    <property type="entry name" value="Sigma54_DBD"/>
    <property type="match status" value="1"/>
</dbReference>
<reference evidence="12 13" key="1">
    <citation type="journal article" date="2016" name="Nat. Commun.">
        <title>Thousands of microbial genomes shed light on interconnected biogeochemical processes in an aquifer system.</title>
        <authorList>
            <person name="Anantharaman K."/>
            <person name="Brown C.T."/>
            <person name="Hug L.A."/>
            <person name="Sharon I."/>
            <person name="Castelle C.J."/>
            <person name="Probst A.J."/>
            <person name="Thomas B.C."/>
            <person name="Singh A."/>
            <person name="Wilkins M.J."/>
            <person name="Karaoz U."/>
            <person name="Brodie E.L."/>
            <person name="Williams K.H."/>
            <person name="Hubbard S.S."/>
            <person name="Banfield J.F."/>
        </authorList>
    </citation>
    <scope>NUCLEOTIDE SEQUENCE [LARGE SCALE GENOMIC DNA]</scope>
</reference>
<dbReference type="NCBIfam" id="TIGR02395">
    <property type="entry name" value="rpoN_sigma"/>
    <property type="match status" value="1"/>
</dbReference>
<dbReference type="STRING" id="1817813.A2008_13255"/>
<keyword evidence="5" id="KW-0805">Transcription regulation</keyword>
<protein>
    <submittedName>
        <fullName evidence="12">RNA polymerase sigma-54 factor</fullName>
    </submittedName>
</protein>
<evidence type="ECO:0000256" key="8">
    <source>
        <dbReference type="ARBA" id="ARBA00023163"/>
    </source>
</evidence>
<dbReference type="AlphaFoldDB" id="A0A1F7WXT0"/>
<dbReference type="InterPro" id="IPR038709">
    <property type="entry name" value="RpoN_core-bd_sf"/>
</dbReference>
<evidence type="ECO:0000256" key="3">
    <source>
        <dbReference type="ARBA" id="ARBA00022679"/>
    </source>
</evidence>
<dbReference type="PANTHER" id="PTHR32248:SF4">
    <property type="entry name" value="RNA POLYMERASE SIGMA-54 FACTOR"/>
    <property type="match status" value="1"/>
</dbReference>
<keyword evidence="7" id="KW-0238">DNA-binding</keyword>
<dbReference type="GO" id="GO:0016779">
    <property type="term" value="F:nucleotidyltransferase activity"/>
    <property type="evidence" value="ECO:0007669"/>
    <property type="project" value="UniProtKB-KW"/>
</dbReference>
<dbReference type="GO" id="GO:0003677">
    <property type="term" value="F:DNA binding"/>
    <property type="evidence" value="ECO:0007669"/>
    <property type="project" value="UniProtKB-KW"/>
</dbReference>
<dbReference type="GO" id="GO:0000428">
    <property type="term" value="C:DNA-directed RNA polymerase complex"/>
    <property type="evidence" value="ECO:0007669"/>
    <property type="project" value="UniProtKB-KW"/>
</dbReference>
<dbReference type="PRINTS" id="PR00045">
    <property type="entry name" value="SIGMA54FCT"/>
</dbReference>
<proteinExistence type="inferred from homology"/>
<dbReference type="GO" id="GO:0016987">
    <property type="term" value="F:sigma factor activity"/>
    <property type="evidence" value="ECO:0007669"/>
    <property type="project" value="UniProtKB-KW"/>
</dbReference>
<dbReference type="Gene3D" id="1.10.10.1330">
    <property type="entry name" value="RNA polymerase sigma-54 factor, core-binding domain"/>
    <property type="match status" value="1"/>
</dbReference>
<evidence type="ECO:0000256" key="9">
    <source>
        <dbReference type="SAM" id="MobiDB-lite"/>
    </source>
</evidence>
<evidence type="ECO:0000259" key="11">
    <source>
        <dbReference type="Pfam" id="PF04963"/>
    </source>
</evidence>
<feature type="domain" description="RNA polymerase sigma factor 54 DNA-binding" evidence="10">
    <location>
        <begin position="377"/>
        <end position="534"/>
    </location>
</feature>
<comment type="similarity">
    <text evidence="1">Belongs to the sigma-54 factor family.</text>
</comment>
<evidence type="ECO:0000256" key="4">
    <source>
        <dbReference type="ARBA" id="ARBA00022695"/>
    </source>
</evidence>
<accession>A0A1F7WXT0</accession>
<dbReference type="PANTHER" id="PTHR32248">
    <property type="entry name" value="RNA POLYMERASE SIGMA-54 FACTOR"/>
    <property type="match status" value="1"/>
</dbReference>
<dbReference type="Pfam" id="PF04963">
    <property type="entry name" value="Sigma54_CBD"/>
    <property type="match status" value="1"/>
</dbReference>
<dbReference type="Pfam" id="PF00309">
    <property type="entry name" value="Sigma54_AID"/>
    <property type="match status" value="1"/>
</dbReference>
<gene>
    <name evidence="12" type="ORF">A2008_13255</name>
</gene>
<keyword evidence="2" id="KW-0240">DNA-directed RNA polymerase</keyword>
<dbReference type="GO" id="GO:0001216">
    <property type="term" value="F:DNA-binding transcription activator activity"/>
    <property type="evidence" value="ECO:0007669"/>
    <property type="project" value="InterPro"/>
</dbReference>
<dbReference type="Proteomes" id="UP000178735">
    <property type="component" value="Unassembled WGS sequence"/>
</dbReference>
<dbReference type="InterPro" id="IPR000394">
    <property type="entry name" value="RNA_pol_sigma_54"/>
</dbReference>